<protein>
    <submittedName>
        <fullName evidence="2">Uncharacterized protein</fullName>
    </submittedName>
</protein>
<keyword evidence="1" id="KW-0812">Transmembrane</keyword>
<keyword evidence="3" id="KW-1185">Reference proteome</keyword>
<dbReference type="EMBL" id="JAUKVY010000003">
    <property type="protein sequence ID" value="MDO1531925.1"/>
    <property type="molecule type" value="Genomic_DNA"/>
</dbReference>
<proteinExistence type="predicted"/>
<evidence type="ECO:0000313" key="2">
    <source>
        <dbReference type="EMBL" id="MDO1531925.1"/>
    </source>
</evidence>
<reference evidence="2" key="1">
    <citation type="submission" date="2023-06" db="EMBL/GenBank/DDBJ databases">
        <authorList>
            <person name="Jiang Y."/>
            <person name="Liu Q."/>
        </authorList>
    </citation>
    <scope>NUCLEOTIDE SEQUENCE</scope>
    <source>
        <strain evidence="2">CGMCC 1.12090</strain>
    </source>
</reference>
<organism evidence="2 3">
    <name type="scientific">Variovorax ginsengisoli</name>
    <dbReference type="NCBI Taxonomy" id="363844"/>
    <lineage>
        <taxon>Bacteria</taxon>
        <taxon>Pseudomonadati</taxon>
        <taxon>Pseudomonadota</taxon>
        <taxon>Betaproteobacteria</taxon>
        <taxon>Burkholderiales</taxon>
        <taxon>Comamonadaceae</taxon>
        <taxon>Variovorax</taxon>
    </lineage>
</organism>
<feature type="transmembrane region" description="Helical" evidence="1">
    <location>
        <begin position="127"/>
        <end position="147"/>
    </location>
</feature>
<accession>A0ABT8RZ27</accession>
<keyword evidence="1" id="KW-1133">Transmembrane helix</keyword>
<gene>
    <name evidence="2" type="ORF">Q2T77_06470</name>
</gene>
<sequence length="317" mass="35095">MAVILSTTEEALAYLVVLTENSEADKKIIFSGELSKIDIDIEGPRYDSTIPGELARALWEYQEAIYKAGAFVLTGSDDIRRLSAKQREGLELIFKVEHGSTDIQALLEKVVETLGEGFQQMDDANKAMVLIAITVIFAAGFIAWKAISATADVRKERIKADLDIRNEAEKTKQFEVFARVAANEKVQRIEKAAEDGTKAVLRSATDATQIAVGRVRLDSDELATLNQRAARVSSTADVIEEEFRIFGTETRFEGATRYVLARGDGTEFPVTISHDELSADDLERLWSAARDRQPIRLEVSITKNRDVVKAAQIVSVL</sequence>
<comment type="caution">
    <text evidence="2">The sequence shown here is derived from an EMBL/GenBank/DDBJ whole genome shotgun (WGS) entry which is preliminary data.</text>
</comment>
<dbReference type="Proteomes" id="UP001169027">
    <property type="component" value="Unassembled WGS sequence"/>
</dbReference>
<evidence type="ECO:0000313" key="3">
    <source>
        <dbReference type="Proteomes" id="UP001169027"/>
    </source>
</evidence>
<evidence type="ECO:0000256" key="1">
    <source>
        <dbReference type="SAM" id="Phobius"/>
    </source>
</evidence>
<name>A0ABT8RZ27_9BURK</name>
<keyword evidence="1" id="KW-0472">Membrane</keyword>
<dbReference type="RefSeq" id="WP_301805598.1">
    <property type="nucleotide sequence ID" value="NZ_JAUJZH010000003.1"/>
</dbReference>